<dbReference type="SMART" id="SM00516">
    <property type="entry name" value="SEC14"/>
    <property type="match status" value="1"/>
</dbReference>
<name>A0A9N9MWV8_9CUCU</name>
<keyword evidence="3" id="KW-1185">Reference proteome</keyword>
<evidence type="ECO:0000259" key="1">
    <source>
        <dbReference type="PROSITE" id="PS50191"/>
    </source>
</evidence>
<dbReference type="Pfam" id="PF00650">
    <property type="entry name" value="CRAL_TRIO"/>
    <property type="match status" value="1"/>
</dbReference>
<dbReference type="SUPFAM" id="SSF46938">
    <property type="entry name" value="CRAL/TRIO N-terminal domain"/>
    <property type="match status" value="1"/>
</dbReference>
<dbReference type="SUPFAM" id="SSF52087">
    <property type="entry name" value="CRAL/TRIO domain"/>
    <property type="match status" value="1"/>
</dbReference>
<evidence type="ECO:0000313" key="2">
    <source>
        <dbReference type="EMBL" id="CAG9770320.1"/>
    </source>
</evidence>
<accession>A0A9N9MWV8</accession>
<dbReference type="GO" id="GO:0016020">
    <property type="term" value="C:membrane"/>
    <property type="evidence" value="ECO:0007669"/>
    <property type="project" value="TreeGrafter"/>
</dbReference>
<dbReference type="CDD" id="cd00170">
    <property type="entry name" value="SEC14"/>
    <property type="match status" value="1"/>
</dbReference>
<dbReference type="InterPro" id="IPR036273">
    <property type="entry name" value="CRAL/TRIO_N_dom_sf"/>
</dbReference>
<gene>
    <name evidence="2" type="ORF">CEUTPL_LOCUS10775</name>
</gene>
<dbReference type="PANTHER" id="PTHR10174">
    <property type="entry name" value="ALPHA-TOCOPHEROL TRANSFER PROTEIN-RELATED"/>
    <property type="match status" value="1"/>
</dbReference>
<dbReference type="GO" id="GO:1902936">
    <property type="term" value="F:phosphatidylinositol bisphosphate binding"/>
    <property type="evidence" value="ECO:0007669"/>
    <property type="project" value="TreeGrafter"/>
</dbReference>
<sequence>MPGDFLEVNEPLYYEQLFKEFGKTKEDVEDFINILKQWADSQPHFPEKPAHHTLRFAILYNKFSIEKAKQKLDMYYTIRNLMPEYFRTNPFTAEMVFQRKVWFLVPLPKVTGDHIRILYHKLNPEYLDPKYFSHEKFIILFIQLVEYLLREDLCFRFHYICDCAGWSIGHGTGMSPMALKKATVILEKVFSNRLASFYMVNFPPFMETIVNSIIKPILVPKIRNRLKISASQDVLLEVFGKEILPTDLGGEEKSAKELNDMLSKKYEEHKDMYLKLEKLSVDETLRPAKLRNDDILGYYGNFKKINVD</sequence>
<reference evidence="2" key="1">
    <citation type="submission" date="2022-01" db="EMBL/GenBank/DDBJ databases">
        <authorList>
            <person name="King R."/>
        </authorList>
    </citation>
    <scope>NUCLEOTIDE SEQUENCE</scope>
</reference>
<protein>
    <recommendedName>
        <fullName evidence="1">CRAL-TRIO domain-containing protein</fullName>
    </recommendedName>
</protein>
<dbReference type="Gene3D" id="3.40.525.10">
    <property type="entry name" value="CRAL-TRIO lipid binding domain"/>
    <property type="match status" value="1"/>
</dbReference>
<dbReference type="PANTHER" id="PTHR10174:SF222">
    <property type="entry name" value="GH10083P-RELATED"/>
    <property type="match status" value="1"/>
</dbReference>
<dbReference type="AlphaFoldDB" id="A0A9N9MWV8"/>
<dbReference type="Proteomes" id="UP001152799">
    <property type="component" value="Chromosome 6"/>
</dbReference>
<dbReference type="InterPro" id="IPR001251">
    <property type="entry name" value="CRAL-TRIO_dom"/>
</dbReference>
<dbReference type="EMBL" id="OU892282">
    <property type="protein sequence ID" value="CAG9770320.1"/>
    <property type="molecule type" value="Genomic_DNA"/>
</dbReference>
<dbReference type="OrthoDB" id="6575879at2759"/>
<organism evidence="2 3">
    <name type="scientific">Ceutorhynchus assimilis</name>
    <name type="common">cabbage seed weevil</name>
    <dbReference type="NCBI Taxonomy" id="467358"/>
    <lineage>
        <taxon>Eukaryota</taxon>
        <taxon>Metazoa</taxon>
        <taxon>Ecdysozoa</taxon>
        <taxon>Arthropoda</taxon>
        <taxon>Hexapoda</taxon>
        <taxon>Insecta</taxon>
        <taxon>Pterygota</taxon>
        <taxon>Neoptera</taxon>
        <taxon>Endopterygota</taxon>
        <taxon>Coleoptera</taxon>
        <taxon>Polyphaga</taxon>
        <taxon>Cucujiformia</taxon>
        <taxon>Curculionidae</taxon>
        <taxon>Ceutorhynchinae</taxon>
        <taxon>Ceutorhynchus</taxon>
    </lineage>
</organism>
<feature type="domain" description="CRAL-TRIO" evidence="1">
    <location>
        <begin position="124"/>
        <end position="256"/>
    </location>
</feature>
<dbReference type="InterPro" id="IPR036865">
    <property type="entry name" value="CRAL-TRIO_dom_sf"/>
</dbReference>
<dbReference type="PROSITE" id="PS50191">
    <property type="entry name" value="CRAL_TRIO"/>
    <property type="match status" value="1"/>
</dbReference>
<proteinExistence type="predicted"/>
<evidence type="ECO:0000313" key="3">
    <source>
        <dbReference type="Proteomes" id="UP001152799"/>
    </source>
</evidence>